<protein>
    <submittedName>
        <fullName evidence="1">Uncharacterized protein</fullName>
    </submittedName>
</protein>
<reference evidence="1 2" key="1">
    <citation type="submission" date="2019-09" db="EMBL/GenBank/DDBJ databases">
        <title>Complete genome sequence of Arachidicoccus sp. B3-10 isolated from apple orchard soil.</title>
        <authorList>
            <person name="Kim H.S."/>
            <person name="Han K.-I."/>
            <person name="Suh M.K."/>
            <person name="Lee K.C."/>
            <person name="Eom M.K."/>
            <person name="Kim J.-S."/>
            <person name="Kang S.W."/>
            <person name="Sin Y."/>
            <person name="Lee J.-S."/>
        </authorList>
    </citation>
    <scope>NUCLEOTIDE SEQUENCE [LARGE SCALE GENOMIC DNA]</scope>
    <source>
        <strain evidence="1 2">B3-10</strain>
    </source>
</reference>
<dbReference type="RefSeq" id="WP_131330866.1">
    <property type="nucleotide sequence ID" value="NZ_CP044016.1"/>
</dbReference>
<name>A0A5P2G833_9BACT</name>
<evidence type="ECO:0000313" key="2">
    <source>
        <dbReference type="Proteomes" id="UP000292424"/>
    </source>
</evidence>
<keyword evidence="2" id="KW-1185">Reference proteome</keyword>
<gene>
    <name evidence="1" type="ORF">E0W69_015000</name>
</gene>
<dbReference type="KEGG" id="arac:E0W69_015000"/>
<dbReference type="EMBL" id="CP044016">
    <property type="protein sequence ID" value="QES89910.1"/>
    <property type="molecule type" value="Genomic_DNA"/>
</dbReference>
<dbReference type="AlphaFoldDB" id="A0A5P2G833"/>
<accession>A0A5P2G833</accession>
<dbReference type="OrthoDB" id="952702at2"/>
<evidence type="ECO:0000313" key="1">
    <source>
        <dbReference type="EMBL" id="QES89910.1"/>
    </source>
</evidence>
<dbReference type="Proteomes" id="UP000292424">
    <property type="component" value="Chromosome"/>
</dbReference>
<organism evidence="1 2">
    <name type="scientific">Rhizosphaericola mali</name>
    <dbReference type="NCBI Taxonomy" id="2545455"/>
    <lineage>
        <taxon>Bacteria</taxon>
        <taxon>Pseudomonadati</taxon>
        <taxon>Bacteroidota</taxon>
        <taxon>Chitinophagia</taxon>
        <taxon>Chitinophagales</taxon>
        <taxon>Chitinophagaceae</taxon>
        <taxon>Rhizosphaericola</taxon>
    </lineage>
</organism>
<proteinExistence type="predicted"/>
<sequence>MNWIKSDYKQIRNIIVTYQKDTENFEKIIFIKPSDHTSFANIVQILDEMKINLVDHYTILDIDENEKIFLQKKK</sequence>